<dbReference type="PANTHER" id="PTHR33877">
    <property type="entry name" value="SLL1193 PROTEIN"/>
    <property type="match status" value="1"/>
</dbReference>
<proteinExistence type="predicted"/>
<evidence type="ECO:0000313" key="3">
    <source>
        <dbReference type="Proteomes" id="UP000250796"/>
    </source>
</evidence>
<dbReference type="InterPro" id="IPR002711">
    <property type="entry name" value="HNH"/>
</dbReference>
<keyword evidence="3" id="KW-1185">Reference proteome</keyword>
<feature type="domain" description="HNH nuclease" evidence="1">
    <location>
        <begin position="181"/>
        <end position="233"/>
    </location>
</feature>
<name>A0A7Z7PPT2_9BACT</name>
<dbReference type="CDD" id="cd00085">
    <property type="entry name" value="HNHc"/>
    <property type="match status" value="1"/>
</dbReference>
<protein>
    <submittedName>
        <fullName evidence="2">HNH endonuclease</fullName>
    </submittedName>
</protein>
<keyword evidence="2" id="KW-0540">Nuclease</keyword>
<keyword evidence="2" id="KW-0378">Hydrolase</keyword>
<dbReference type="RefSeq" id="WP_169698148.1">
    <property type="nucleotide sequence ID" value="NZ_LS974202.1"/>
</dbReference>
<evidence type="ECO:0000313" key="2">
    <source>
        <dbReference type="EMBL" id="SSC11700.1"/>
    </source>
</evidence>
<dbReference type="EMBL" id="LS974202">
    <property type="protein sequence ID" value="SSC11700.1"/>
    <property type="molecule type" value="Genomic_DNA"/>
</dbReference>
<dbReference type="SMART" id="SM00507">
    <property type="entry name" value="HNHc"/>
    <property type="match status" value="1"/>
</dbReference>
<dbReference type="Gene3D" id="1.10.30.50">
    <property type="match status" value="1"/>
</dbReference>
<dbReference type="Proteomes" id="UP000250796">
    <property type="component" value="Chromosome MESINF"/>
</dbReference>
<accession>A0A7Z7PPT2</accession>
<dbReference type="InterPro" id="IPR047693">
    <property type="entry name" value="RNA-guided_IscB-like"/>
</dbReference>
<dbReference type="GO" id="GO:0008270">
    <property type="term" value="F:zinc ion binding"/>
    <property type="evidence" value="ECO:0007669"/>
    <property type="project" value="InterPro"/>
</dbReference>
<evidence type="ECO:0000259" key="1">
    <source>
        <dbReference type="SMART" id="SM00507"/>
    </source>
</evidence>
<dbReference type="InterPro" id="IPR003615">
    <property type="entry name" value="HNH_nuc"/>
</dbReference>
<dbReference type="InterPro" id="IPR025938">
    <property type="entry name" value="RRXRR_dom"/>
</dbReference>
<keyword evidence="2" id="KW-0255">Endonuclease</keyword>
<dbReference type="GO" id="GO:0004519">
    <property type="term" value="F:endonuclease activity"/>
    <property type="evidence" value="ECO:0007669"/>
    <property type="project" value="UniProtKB-KW"/>
</dbReference>
<dbReference type="PANTHER" id="PTHR33877:SF2">
    <property type="entry name" value="OS07G0170200 PROTEIN"/>
    <property type="match status" value="1"/>
</dbReference>
<sequence length="419" mass="48580">MLVYVINRHGKPLMPCKPQKARKLLKEQKAKVVKRTPFTIQLLYGSSGYKQDVILGVDAGSKTIGLSATTENREVFSAEVELRTDIVDLLSTRRMLRRSRRNRKTRYRQSRFLNRKKPEGWVAPSVQNKIDTHIKVVKMVHDILPITKVIVEVAQFDIQKIKNPDILGEDYQQGEQLGFYNVREYVLFRDKHTCQHCNGKSKDPVLNVHHIESRKSGGNSPDNLITLCETCHRKYHKGEIELKVKRNSSFRDAASMNIMRWAFYNKLKELYSNVSLTFGYITKNVRIKHNLEKSHRIDARCISGNPSTKESDCWYFFKQVRKQNRQLHKTNPKKGIRRENKAPGYIHGYQLFDKVEYLDRECFVFGRRSSGYFDLRTLDGEVVSRSASVGKLKLVERASSLLCERREASFLTGLKHGVS</sequence>
<dbReference type="NCBIfam" id="NF040563">
    <property type="entry name" value="guided_IscB"/>
    <property type="match status" value="1"/>
</dbReference>
<dbReference type="AlphaFoldDB" id="A0A7Z7PPT2"/>
<dbReference type="KEGG" id="minf:MESINF_0251"/>
<dbReference type="Pfam" id="PF14239">
    <property type="entry name" value="RRXRR"/>
    <property type="match status" value="1"/>
</dbReference>
<organism evidence="2 3">
    <name type="scientific">Mesotoga infera</name>
    <dbReference type="NCBI Taxonomy" id="1236046"/>
    <lineage>
        <taxon>Bacteria</taxon>
        <taxon>Thermotogati</taxon>
        <taxon>Thermotogota</taxon>
        <taxon>Thermotogae</taxon>
        <taxon>Kosmotogales</taxon>
        <taxon>Kosmotogaceae</taxon>
        <taxon>Mesotoga</taxon>
    </lineage>
</organism>
<dbReference type="GO" id="GO:0003676">
    <property type="term" value="F:nucleic acid binding"/>
    <property type="evidence" value="ECO:0007669"/>
    <property type="project" value="InterPro"/>
</dbReference>
<dbReference type="InterPro" id="IPR052892">
    <property type="entry name" value="NA-targeting_endonuclease"/>
</dbReference>
<gene>
    <name evidence="2" type="ORF">MESINF_0251</name>
</gene>
<reference evidence="2 3" key="1">
    <citation type="submission" date="2017-01" db="EMBL/GenBank/DDBJ databases">
        <authorList>
            <person name="Erauso G."/>
        </authorList>
    </citation>
    <scope>NUCLEOTIDE SEQUENCE [LARGE SCALE GENOMIC DNA]</scope>
    <source>
        <strain evidence="2">MESINF1</strain>
    </source>
</reference>
<dbReference type="Pfam" id="PF01844">
    <property type="entry name" value="HNH"/>
    <property type="match status" value="1"/>
</dbReference>